<name>A0A0F9THF5_9ZZZZ</name>
<accession>A0A0F9THF5</accession>
<dbReference type="AlphaFoldDB" id="A0A0F9THF5"/>
<organism evidence="1">
    <name type="scientific">marine sediment metagenome</name>
    <dbReference type="NCBI Taxonomy" id="412755"/>
    <lineage>
        <taxon>unclassified sequences</taxon>
        <taxon>metagenomes</taxon>
        <taxon>ecological metagenomes</taxon>
    </lineage>
</organism>
<evidence type="ECO:0000313" key="1">
    <source>
        <dbReference type="EMBL" id="KKN40888.1"/>
    </source>
</evidence>
<dbReference type="SUPFAM" id="SSF56300">
    <property type="entry name" value="Metallo-dependent phosphatases"/>
    <property type="match status" value="1"/>
</dbReference>
<dbReference type="Gene3D" id="3.60.21.10">
    <property type="match status" value="1"/>
</dbReference>
<gene>
    <name evidence="1" type="ORF">LCGC14_0729100</name>
</gene>
<sequence length="363" mass="42031">MISIKSKKLPLYEVITKEFLKARIAENLNQHEIAEYIRKTNGGTCSQATVNGYFKKFGLSPDRVTSKLQRGIDIEEVREQYQLLKPYEFTEPIKRIDRETTDFFYEDLVLLISDLQIGALDTDDGFDPVPEETVANYVDTMLTNLLEYINDEDVRVKNMHIFLLGDIVDGEFVYPAQKTINMSSQLRTAIRMVMRIVETCKTFADNVHLYSVHGNHGRVSFKSHRVTNWDNAVADALNIIYEYDPKVHFILENHDTVKIVKIGKWRYLYSHGHLIQGMVDRNKLKAKTQDWYFSIGEFDASLFGHWHTVHLFDINGKPALVNGCAYKSEYIRKQIGGIETLGMVLFRPNENRPIDNIRLLEVE</sequence>
<comment type="caution">
    <text evidence="1">The sequence shown here is derived from an EMBL/GenBank/DDBJ whole genome shotgun (WGS) entry which is preliminary data.</text>
</comment>
<dbReference type="InterPro" id="IPR029052">
    <property type="entry name" value="Metallo-depent_PP-like"/>
</dbReference>
<protein>
    <recommendedName>
        <fullName evidence="2">Calcineurin-like phosphoesterase domain-containing protein</fullName>
    </recommendedName>
</protein>
<evidence type="ECO:0008006" key="2">
    <source>
        <dbReference type="Google" id="ProtNLM"/>
    </source>
</evidence>
<proteinExistence type="predicted"/>
<dbReference type="EMBL" id="LAZR01001681">
    <property type="protein sequence ID" value="KKN40888.1"/>
    <property type="molecule type" value="Genomic_DNA"/>
</dbReference>
<reference evidence="1" key="1">
    <citation type="journal article" date="2015" name="Nature">
        <title>Complex archaea that bridge the gap between prokaryotes and eukaryotes.</title>
        <authorList>
            <person name="Spang A."/>
            <person name="Saw J.H."/>
            <person name="Jorgensen S.L."/>
            <person name="Zaremba-Niedzwiedzka K."/>
            <person name="Martijn J."/>
            <person name="Lind A.E."/>
            <person name="van Eijk R."/>
            <person name="Schleper C."/>
            <person name="Guy L."/>
            <person name="Ettema T.J."/>
        </authorList>
    </citation>
    <scope>NUCLEOTIDE SEQUENCE</scope>
</reference>